<proteinExistence type="predicted"/>
<dbReference type="CDD" id="cd00761">
    <property type="entry name" value="Glyco_tranf_GTA_type"/>
    <property type="match status" value="1"/>
</dbReference>
<protein>
    <submittedName>
        <fullName evidence="2">Glycosyltransferase</fullName>
    </submittedName>
</protein>
<keyword evidence="2" id="KW-0808">Transferase</keyword>
<gene>
    <name evidence="2" type="primary">gt1</name>
</gene>
<evidence type="ECO:0000313" key="2">
    <source>
        <dbReference type="EMBL" id="AXL05162.1"/>
    </source>
</evidence>
<reference evidence="2" key="1">
    <citation type="submission" date="2018-06" db="EMBL/GenBank/DDBJ databases">
        <title>Genetic diversity of the Aeromonas Hydrophila O antigens and development of a suspension array for serotype detection.</title>
        <authorList>
            <person name="Cao H."/>
            <person name="Liu B."/>
        </authorList>
    </citation>
    <scope>NUCLEOTIDE SEQUENCE</scope>
    <source>
        <strain evidence="2">G5391</strain>
    </source>
</reference>
<dbReference type="EMBL" id="MH449686">
    <property type="protein sequence ID" value="AXL05162.1"/>
    <property type="molecule type" value="Genomic_DNA"/>
</dbReference>
<accession>A0A346AD50</accession>
<dbReference type="GO" id="GO:0016758">
    <property type="term" value="F:hexosyltransferase activity"/>
    <property type="evidence" value="ECO:0007669"/>
    <property type="project" value="UniProtKB-ARBA"/>
</dbReference>
<dbReference type="PANTHER" id="PTHR22916">
    <property type="entry name" value="GLYCOSYLTRANSFERASE"/>
    <property type="match status" value="1"/>
</dbReference>
<name>A0A346AD50_AERHY</name>
<dbReference type="AlphaFoldDB" id="A0A346AD50"/>
<dbReference type="Gene3D" id="3.90.550.10">
    <property type="entry name" value="Spore Coat Polysaccharide Biosynthesis Protein SpsA, Chain A"/>
    <property type="match status" value="1"/>
</dbReference>
<dbReference type="InterPro" id="IPR029044">
    <property type="entry name" value="Nucleotide-diphossugar_trans"/>
</dbReference>
<dbReference type="SUPFAM" id="SSF53448">
    <property type="entry name" value="Nucleotide-diphospho-sugar transferases"/>
    <property type="match status" value="1"/>
</dbReference>
<sequence>MYTIIIANYNRTSKLKRCLDSIDLAFKNFKRPEVIVIEDGSQQILSDERINQHIILSENGGPVRARLTGVKEAHFEYVMLLDSDDTLLEDSVSTIVRIKNDNPGYDLYGFTYKGGEALVNFEVHSITDYSDFVSFDGRASDYMMIAKTKVLKKYILSHSYRISEIWLFSEIFLNHSCFYSKDSIFNYHQDAEVQLSKKRDFNFKFSRYERLSVSKSVEFFISFISICKSRNLRKSWRRRLIKESVLCFNIIALKNILCLKK</sequence>
<evidence type="ECO:0000259" key="1">
    <source>
        <dbReference type="Pfam" id="PF00535"/>
    </source>
</evidence>
<dbReference type="Pfam" id="PF00535">
    <property type="entry name" value="Glycos_transf_2"/>
    <property type="match status" value="1"/>
</dbReference>
<dbReference type="InterPro" id="IPR001173">
    <property type="entry name" value="Glyco_trans_2-like"/>
</dbReference>
<feature type="domain" description="Glycosyltransferase 2-like" evidence="1">
    <location>
        <begin position="3"/>
        <end position="125"/>
    </location>
</feature>
<organism evidence="2">
    <name type="scientific">Aeromonas hydrophila</name>
    <dbReference type="NCBI Taxonomy" id="644"/>
    <lineage>
        <taxon>Bacteria</taxon>
        <taxon>Pseudomonadati</taxon>
        <taxon>Pseudomonadota</taxon>
        <taxon>Gammaproteobacteria</taxon>
        <taxon>Aeromonadales</taxon>
        <taxon>Aeromonadaceae</taxon>
        <taxon>Aeromonas</taxon>
    </lineage>
</organism>